<dbReference type="SUPFAM" id="SSF51556">
    <property type="entry name" value="Metallo-dependent hydrolases"/>
    <property type="match status" value="1"/>
</dbReference>
<dbReference type="Gene3D" id="3.20.20.140">
    <property type="entry name" value="Metal-dependent hydrolases"/>
    <property type="match status" value="2"/>
</dbReference>
<evidence type="ECO:0000313" key="2">
    <source>
        <dbReference type="Proteomes" id="UP001220022"/>
    </source>
</evidence>
<dbReference type="PANTHER" id="PTHR43135">
    <property type="entry name" value="ALPHA-D-RIBOSE 1-METHYLPHOSPHONATE 5-TRIPHOSPHATE DIPHOSPHATASE"/>
    <property type="match status" value="1"/>
</dbReference>
<dbReference type="EMBL" id="JARHTQ010000008">
    <property type="protein sequence ID" value="MDF2256995.1"/>
    <property type="molecule type" value="Genomic_DNA"/>
</dbReference>
<dbReference type="Proteomes" id="UP001220022">
    <property type="component" value="Unassembled WGS sequence"/>
</dbReference>
<dbReference type="InterPro" id="IPR012696">
    <property type="entry name" value="PhnM"/>
</dbReference>
<dbReference type="InterPro" id="IPR032466">
    <property type="entry name" value="Metal_Hydrolase"/>
</dbReference>
<proteinExistence type="predicted"/>
<dbReference type="NCBIfam" id="NF011984">
    <property type="entry name" value="PRK15446.1-5"/>
    <property type="match status" value="1"/>
</dbReference>
<comment type="caution">
    <text evidence="1">The sequence shown here is derived from an EMBL/GenBank/DDBJ whole genome shotgun (WGS) entry which is preliminary data.</text>
</comment>
<keyword evidence="2" id="KW-1185">Reference proteome</keyword>
<sequence length="407" mass="42566">MSDVALAAQMTGWPLGPPPRDYVLGHVRAVLPDAVLDDARVVVRQGRIAAVEPHVAGSGCDVDGRGLLCLPGLIDVHSDALEREHQPRPSARLPWDFALLSLEGKLRAAGVTTVFHGAGFQHKTSRGTERTPGSAKALCETVGGRTAAPVDHRLLYRLDVRSAEGAAALREQLAAAVGTPLVSHEDHTPGQGQYTDRRYMEEYLVGADGMSAEQAREHVDGLIAERSQYGAVLERNLSWLGESARAGRIRLFGHDPDSAEAVGALCARGGAVAEFPTTVDAARAAREHGLPIVMGAPNVLRGTSHSGNVSARELVGLGLVTALASDYLPSGLLAAAFQLVSAGLADLPTAVALVTAGPAEVAGLSDRGSLRPGLRADLALVRPGSPWPEVWAVLRAAVDVECEGGTR</sequence>
<accession>A0ABT5Z1R3</accession>
<reference evidence="1 2" key="1">
    <citation type="submission" date="2023-03" db="EMBL/GenBank/DDBJ databases">
        <title>Draft genome sequence of type strain Streptomyces ferralitis JCM 14344.</title>
        <authorList>
            <person name="Klaysubun C."/>
            <person name="Duangmal K."/>
        </authorList>
    </citation>
    <scope>NUCLEOTIDE SEQUENCE [LARGE SCALE GENOMIC DNA]</scope>
    <source>
        <strain evidence="1 2">JCM 14344</strain>
    </source>
</reference>
<evidence type="ECO:0000313" key="1">
    <source>
        <dbReference type="EMBL" id="MDF2256995.1"/>
    </source>
</evidence>
<dbReference type="Gene3D" id="2.30.40.10">
    <property type="entry name" value="Urease, subunit C, domain 1"/>
    <property type="match status" value="1"/>
</dbReference>
<dbReference type="EC" id="3.6.1.63" evidence="1"/>
<dbReference type="SUPFAM" id="SSF51338">
    <property type="entry name" value="Composite domain of metallo-dependent hydrolases"/>
    <property type="match status" value="1"/>
</dbReference>
<name>A0ABT5Z1R3_9ACTN</name>
<gene>
    <name evidence="1" type="ORF">P2L57_15050</name>
</gene>
<dbReference type="NCBIfam" id="NF011990">
    <property type="entry name" value="PRK15446.2-6"/>
    <property type="match status" value="1"/>
</dbReference>
<dbReference type="InterPro" id="IPR051781">
    <property type="entry name" value="Metallo-dep_Hydrolase"/>
</dbReference>
<dbReference type="PIRSF" id="PIRSF038971">
    <property type="entry name" value="PhnM"/>
    <property type="match status" value="1"/>
</dbReference>
<dbReference type="PANTHER" id="PTHR43135:SF3">
    <property type="entry name" value="ALPHA-D-RIBOSE 1-METHYLPHOSPHONATE 5-TRIPHOSPHATE DIPHOSPHATASE"/>
    <property type="match status" value="1"/>
</dbReference>
<dbReference type="InterPro" id="IPR011059">
    <property type="entry name" value="Metal-dep_hydrolase_composite"/>
</dbReference>
<dbReference type="NCBIfam" id="NF011987">
    <property type="entry name" value="PRK15446.2-3"/>
    <property type="match status" value="1"/>
</dbReference>
<protein>
    <submittedName>
        <fullName evidence="1">Alpha-D-ribose 1-methylphosphonate 5-triphosphate diphosphatase</fullName>
        <ecNumber evidence="1">3.6.1.63</ecNumber>
    </submittedName>
</protein>
<organism evidence="1 2">
    <name type="scientific">Streptantibioticus ferralitis</name>
    <dbReference type="NCBI Taxonomy" id="236510"/>
    <lineage>
        <taxon>Bacteria</taxon>
        <taxon>Bacillati</taxon>
        <taxon>Actinomycetota</taxon>
        <taxon>Actinomycetes</taxon>
        <taxon>Kitasatosporales</taxon>
        <taxon>Streptomycetaceae</taxon>
        <taxon>Streptantibioticus</taxon>
    </lineage>
</organism>
<dbReference type="RefSeq" id="WP_275814213.1">
    <property type="nucleotide sequence ID" value="NZ_BAAANM010000003.1"/>
</dbReference>
<keyword evidence="1" id="KW-0378">Hydrolase</keyword>
<dbReference type="GO" id="GO:0016787">
    <property type="term" value="F:hydrolase activity"/>
    <property type="evidence" value="ECO:0007669"/>
    <property type="project" value="UniProtKB-KW"/>
</dbReference>